<feature type="region of interest" description="Disordered" evidence="1">
    <location>
        <begin position="147"/>
        <end position="166"/>
    </location>
</feature>
<organism evidence="2">
    <name type="scientific">uncultured Caudovirales phage</name>
    <dbReference type="NCBI Taxonomy" id="2100421"/>
    <lineage>
        <taxon>Viruses</taxon>
        <taxon>Duplodnaviria</taxon>
        <taxon>Heunggongvirae</taxon>
        <taxon>Uroviricota</taxon>
        <taxon>Caudoviricetes</taxon>
        <taxon>Peduoviridae</taxon>
        <taxon>Maltschvirus</taxon>
        <taxon>Maltschvirus maltsch</taxon>
    </lineage>
</organism>
<reference evidence="2" key="1">
    <citation type="submission" date="2020-05" db="EMBL/GenBank/DDBJ databases">
        <authorList>
            <person name="Chiriac C."/>
            <person name="Salcher M."/>
            <person name="Ghai R."/>
            <person name="Kavagutti S V."/>
        </authorList>
    </citation>
    <scope>NUCLEOTIDE SEQUENCE</scope>
</reference>
<protein>
    <recommendedName>
        <fullName evidence="3">DUF669 domain-containing protein</fullName>
    </recommendedName>
</protein>
<evidence type="ECO:0008006" key="3">
    <source>
        <dbReference type="Google" id="ProtNLM"/>
    </source>
</evidence>
<sequence length="166" mass="17664">MAFLSESFDVNELPQGNGNFEPLPAGWYTVTISQAELKPTKAGNGQYINLRYDVTGPTHQGRVVFGNLNIKNANPKAEEIGRQQLGDIMRAIGLAKVTDTDQLIGGQIAIKLEVKQDEQYGASNEVKGFKSVSGSAAPTAAVPPFVKQAKAAQSAPAKAAPPWAKK</sequence>
<evidence type="ECO:0000256" key="1">
    <source>
        <dbReference type="SAM" id="MobiDB-lite"/>
    </source>
</evidence>
<accession>A0A6J5RWK2</accession>
<dbReference type="Pfam" id="PF05037">
    <property type="entry name" value="DUF669"/>
    <property type="match status" value="1"/>
</dbReference>
<proteinExistence type="predicted"/>
<evidence type="ECO:0000313" key="2">
    <source>
        <dbReference type="EMBL" id="CAB4202816.1"/>
    </source>
</evidence>
<name>A0A6J5RWK2_9CAUD</name>
<gene>
    <name evidence="2" type="ORF">UFOVP1374_46</name>
</gene>
<dbReference type="InterPro" id="IPR007731">
    <property type="entry name" value="DUF669"/>
</dbReference>
<dbReference type="EMBL" id="LR797321">
    <property type="protein sequence ID" value="CAB4202816.1"/>
    <property type="molecule type" value="Genomic_DNA"/>
</dbReference>